<feature type="non-terminal residue" evidence="1">
    <location>
        <position position="1"/>
    </location>
</feature>
<keyword evidence="2" id="KW-1185">Reference proteome</keyword>
<dbReference type="Proteomes" id="UP000807769">
    <property type="component" value="Unassembled WGS sequence"/>
</dbReference>
<gene>
    <name evidence="1" type="ORF">BJ212DRAFT_1247085</name>
</gene>
<dbReference type="AlphaFoldDB" id="A0A9P7EP34"/>
<comment type="caution">
    <text evidence="1">The sequence shown here is derived from an EMBL/GenBank/DDBJ whole genome shotgun (WGS) entry which is preliminary data.</text>
</comment>
<reference evidence="1" key="1">
    <citation type="journal article" date="2020" name="New Phytol.">
        <title>Comparative genomics reveals dynamic genome evolution in host specialist ectomycorrhizal fungi.</title>
        <authorList>
            <person name="Lofgren L.A."/>
            <person name="Nguyen N.H."/>
            <person name="Vilgalys R."/>
            <person name="Ruytinx J."/>
            <person name="Liao H.L."/>
            <person name="Branco S."/>
            <person name="Kuo A."/>
            <person name="LaButti K."/>
            <person name="Lipzen A."/>
            <person name="Andreopoulos W."/>
            <person name="Pangilinan J."/>
            <person name="Riley R."/>
            <person name="Hundley H."/>
            <person name="Na H."/>
            <person name="Barry K."/>
            <person name="Grigoriev I.V."/>
            <person name="Stajich J.E."/>
            <person name="Kennedy P.G."/>
        </authorList>
    </citation>
    <scope>NUCLEOTIDE SEQUENCE</scope>
    <source>
        <strain evidence="1">MN1</strain>
    </source>
</reference>
<dbReference type="RefSeq" id="XP_041199769.1">
    <property type="nucleotide sequence ID" value="XM_041329671.1"/>
</dbReference>
<evidence type="ECO:0000313" key="2">
    <source>
        <dbReference type="Proteomes" id="UP000807769"/>
    </source>
</evidence>
<feature type="non-terminal residue" evidence="1">
    <location>
        <position position="101"/>
    </location>
</feature>
<evidence type="ECO:0000313" key="1">
    <source>
        <dbReference type="EMBL" id="KAG1826922.1"/>
    </source>
</evidence>
<protein>
    <submittedName>
        <fullName evidence="1">Uncharacterized protein</fullName>
    </submittedName>
</protein>
<dbReference type="OrthoDB" id="2651057at2759"/>
<sequence length="101" mass="11364">KVQTCSRCQTIMYPGPENSPLNHKWSYCTDGVKQVSKSGKDLPPWPQPQGLFSEGCTFHLHAFLLAVQCIYKCIFIMQGPGEMDLLETEAFVKLLASRTEI</sequence>
<dbReference type="GeneID" id="64623688"/>
<proteinExistence type="predicted"/>
<dbReference type="EMBL" id="JABBWG010000001">
    <property type="protein sequence ID" value="KAG1826922.1"/>
    <property type="molecule type" value="Genomic_DNA"/>
</dbReference>
<accession>A0A9P7EP34</accession>
<name>A0A9P7EP34_9AGAM</name>
<organism evidence="1 2">
    <name type="scientific">Suillus subaureus</name>
    <dbReference type="NCBI Taxonomy" id="48587"/>
    <lineage>
        <taxon>Eukaryota</taxon>
        <taxon>Fungi</taxon>
        <taxon>Dikarya</taxon>
        <taxon>Basidiomycota</taxon>
        <taxon>Agaricomycotina</taxon>
        <taxon>Agaricomycetes</taxon>
        <taxon>Agaricomycetidae</taxon>
        <taxon>Boletales</taxon>
        <taxon>Suillineae</taxon>
        <taxon>Suillaceae</taxon>
        <taxon>Suillus</taxon>
    </lineage>
</organism>